<name>A0A9P5Y889_9AGAR</name>
<protein>
    <submittedName>
        <fullName evidence="1">Uncharacterized protein</fullName>
    </submittedName>
</protein>
<sequence>MSLDQLVLSLDSTLLNTKLALACALPIIAEHLSVIWSFLPISAEFIPSTITLYQCSPSHSNVLAAVKNTLSEYENQYTDLHQYGEEQLSQKLLLVIMDNRLDKSGL</sequence>
<keyword evidence="2" id="KW-1185">Reference proteome</keyword>
<evidence type="ECO:0000313" key="1">
    <source>
        <dbReference type="EMBL" id="KAF9465392.1"/>
    </source>
</evidence>
<evidence type="ECO:0000313" key="2">
    <source>
        <dbReference type="Proteomes" id="UP000807353"/>
    </source>
</evidence>
<dbReference type="Proteomes" id="UP000807353">
    <property type="component" value="Unassembled WGS sequence"/>
</dbReference>
<proteinExistence type="predicted"/>
<reference evidence="1" key="1">
    <citation type="submission" date="2020-11" db="EMBL/GenBank/DDBJ databases">
        <authorList>
            <consortium name="DOE Joint Genome Institute"/>
            <person name="Ahrendt S."/>
            <person name="Riley R."/>
            <person name="Andreopoulos W."/>
            <person name="Labutti K."/>
            <person name="Pangilinan J."/>
            <person name="Ruiz-Duenas F.J."/>
            <person name="Barrasa J.M."/>
            <person name="Sanchez-Garcia M."/>
            <person name="Camarero S."/>
            <person name="Miyauchi S."/>
            <person name="Serrano A."/>
            <person name="Linde D."/>
            <person name="Babiker R."/>
            <person name="Drula E."/>
            <person name="Ayuso-Fernandez I."/>
            <person name="Pacheco R."/>
            <person name="Padilla G."/>
            <person name="Ferreira P."/>
            <person name="Barriuso J."/>
            <person name="Kellner H."/>
            <person name="Castanera R."/>
            <person name="Alfaro M."/>
            <person name="Ramirez L."/>
            <person name="Pisabarro A.G."/>
            <person name="Kuo A."/>
            <person name="Tritt A."/>
            <person name="Lipzen A."/>
            <person name="He G."/>
            <person name="Yan M."/>
            <person name="Ng V."/>
            <person name="Cullen D."/>
            <person name="Martin F."/>
            <person name="Rosso M.-N."/>
            <person name="Henrissat B."/>
            <person name="Hibbett D."/>
            <person name="Martinez A.T."/>
            <person name="Grigoriev I.V."/>
        </authorList>
    </citation>
    <scope>NUCLEOTIDE SEQUENCE</scope>
    <source>
        <strain evidence="1">CBS 247.69</strain>
    </source>
</reference>
<comment type="caution">
    <text evidence="1">The sequence shown here is derived from an EMBL/GenBank/DDBJ whole genome shotgun (WGS) entry which is preliminary data.</text>
</comment>
<dbReference type="AlphaFoldDB" id="A0A9P5Y889"/>
<dbReference type="EMBL" id="MU150248">
    <property type="protein sequence ID" value="KAF9465392.1"/>
    <property type="molecule type" value="Genomic_DNA"/>
</dbReference>
<organism evidence="1 2">
    <name type="scientific">Collybia nuda</name>
    <dbReference type="NCBI Taxonomy" id="64659"/>
    <lineage>
        <taxon>Eukaryota</taxon>
        <taxon>Fungi</taxon>
        <taxon>Dikarya</taxon>
        <taxon>Basidiomycota</taxon>
        <taxon>Agaricomycotina</taxon>
        <taxon>Agaricomycetes</taxon>
        <taxon>Agaricomycetidae</taxon>
        <taxon>Agaricales</taxon>
        <taxon>Tricholomatineae</taxon>
        <taxon>Clitocybaceae</taxon>
        <taxon>Collybia</taxon>
    </lineage>
</organism>
<accession>A0A9P5Y889</accession>
<gene>
    <name evidence="1" type="ORF">BDZ94DRAFT_1254436</name>
</gene>